<dbReference type="KEGG" id="goe:100899789"/>
<dbReference type="GO" id="GO:0008061">
    <property type="term" value="F:chitin binding"/>
    <property type="evidence" value="ECO:0007669"/>
    <property type="project" value="InterPro"/>
</dbReference>
<dbReference type="AlphaFoldDB" id="A0AAJ6VXA8"/>
<dbReference type="InterPro" id="IPR002557">
    <property type="entry name" value="Chitin-bd_dom"/>
</dbReference>
<evidence type="ECO:0000313" key="4">
    <source>
        <dbReference type="Proteomes" id="UP000694867"/>
    </source>
</evidence>
<organism evidence="4 5">
    <name type="scientific">Galendromus occidentalis</name>
    <name type="common">western predatory mite</name>
    <dbReference type="NCBI Taxonomy" id="34638"/>
    <lineage>
        <taxon>Eukaryota</taxon>
        <taxon>Metazoa</taxon>
        <taxon>Ecdysozoa</taxon>
        <taxon>Arthropoda</taxon>
        <taxon>Chelicerata</taxon>
        <taxon>Arachnida</taxon>
        <taxon>Acari</taxon>
        <taxon>Parasitiformes</taxon>
        <taxon>Mesostigmata</taxon>
        <taxon>Gamasina</taxon>
        <taxon>Phytoseioidea</taxon>
        <taxon>Phytoseiidae</taxon>
        <taxon>Typhlodrominae</taxon>
        <taxon>Galendromus</taxon>
    </lineage>
</organism>
<dbReference type="Pfam" id="PF01607">
    <property type="entry name" value="CBM_14"/>
    <property type="match status" value="1"/>
</dbReference>
<dbReference type="SMART" id="SM00494">
    <property type="entry name" value="ChtBD2"/>
    <property type="match status" value="1"/>
</dbReference>
<feature type="region of interest" description="Disordered" evidence="1">
    <location>
        <begin position="119"/>
        <end position="226"/>
    </location>
</feature>
<protein>
    <submittedName>
        <fullName evidence="5">Hyphally regulated cell wall protein 1 isoform X1</fullName>
    </submittedName>
</protein>
<evidence type="ECO:0000313" key="5">
    <source>
        <dbReference type="RefSeq" id="XP_003742293.1"/>
    </source>
</evidence>
<feature type="compositionally biased region" description="Polar residues" evidence="1">
    <location>
        <begin position="214"/>
        <end position="226"/>
    </location>
</feature>
<keyword evidence="4" id="KW-1185">Reference proteome</keyword>
<evidence type="ECO:0000256" key="1">
    <source>
        <dbReference type="SAM" id="MobiDB-lite"/>
    </source>
</evidence>
<feature type="chain" id="PRO_5042500120" evidence="2">
    <location>
        <begin position="17"/>
        <end position="252"/>
    </location>
</feature>
<sequence length="252" mass="25692">MRSLVLLLVLPAVAYGALIFGGANTAKRCSGVLVNGTVKDNVADPDDCTIHYVCTRPFQAKLRCRNGQHFSATEKKCTDPCTAACDTSLVCTTTAEPEVSTEGTTADPLTSNDATAATDAAAELETSSSDSSSVSASSDPVTAGGSTGGQTVPSGEDSSPSESSARNSSPTESTANTSDSSDATISDSPTPPQDSTVRGSTGTAESRADDDATTEGTTSQSVETTTAFWQTIAKHFNQPPSTIPGFSGTIKQ</sequence>
<feature type="compositionally biased region" description="Low complexity" evidence="1">
    <location>
        <begin position="119"/>
        <end position="143"/>
    </location>
</feature>
<dbReference type="RefSeq" id="XP_003742293.1">
    <property type="nucleotide sequence ID" value="XM_003742245.2"/>
</dbReference>
<feature type="domain" description="Chitin-binding type-2" evidence="3">
    <location>
        <begin position="26"/>
        <end position="87"/>
    </location>
</feature>
<dbReference type="SUPFAM" id="SSF57625">
    <property type="entry name" value="Invertebrate chitin-binding proteins"/>
    <property type="match status" value="1"/>
</dbReference>
<feature type="compositionally biased region" description="Low complexity" evidence="1">
    <location>
        <begin position="153"/>
        <end position="188"/>
    </location>
</feature>
<feature type="compositionally biased region" description="Polar residues" evidence="1">
    <location>
        <begin position="193"/>
        <end position="204"/>
    </location>
</feature>
<evidence type="ECO:0000259" key="3">
    <source>
        <dbReference type="PROSITE" id="PS50940"/>
    </source>
</evidence>
<feature type="signal peptide" evidence="2">
    <location>
        <begin position="1"/>
        <end position="16"/>
    </location>
</feature>
<gene>
    <name evidence="5" type="primary">LOC100899789</name>
</gene>
<proteinExistence type="predicted"/>
<keyword evidence="2" id="KW-0732">Signal</keyword>
<dbReference type="Proteomes" id="UP000694867">
    <property type="component" value="Unplaced"/>
</dbReference>
<dbReference type="InterPro" id="IPR036508">
    <property type="entry name" value="Chitin-bd_dom_sf"/>
</dbReference>
<name>A0AAJ6VXA8_9ACAR</name>
<dbReference type="GeneID" id="100899789"/>
<dbReference type="PROSITE" id="PS50940">
    <property type="entry name" value="CHIT_BIND_II"/>
    <property type="match status" value="1"/>
</dbReference>
<dbReference type="Gene3D" id="2.170.140.10">
    <property type="entry name" value="Chitin binding domain"/>
    <property type="match status" value="1"/>
</dbReference>
<dbReference type="GO" id="GO:0005576">
    <property type="term" value="C:extracellular region"/>
    <property type="evidence" value="ECO:0007669"/>
    <property type="project" value="InterPro"/>
</dbReference>
<accession>A0AAJ6VXA8</accession>
<reference evidence="5" key="1">
    <citation type="submission" date="2025-08" db="UniProtKB">
        <authorList>
            <consortium name="RefSeq"/>
        </authorList>
    </citation>
    <scope>IDENTIFICATION</scope>
</reference>
<evidence type="ECO:0000256" key="2">
    <source>
        <dbReference type="SAM" id="SignalP"/>
    </source>
</evidence>